<dbReference type="GO" id="GO:0003735">
    <property type="term" value="F:structural constituent of ribosome"/>
    <property type="evidence" value="ECO:0007669"/>
    <property type="project" value="InterPro"/>
</dbReference>
<dbReference type="Pfam" id="PF01632">
    <property type="entry name" value="Ribosomal_L35p"/>
    <property type="match status" value="1"/>
</dbReference>
<sequence>MMKLKTSKSAVKRVVKITSKGKLLRMGMSAQHRTTGKTKRSQRNAGKFFEISKANEKKIKKLVPYR</sequence>
<accession>A0A1F5EDP6</accession>
<evidence type="ECO:0000256" key="3">
    <source>
        <dbReference type="ARBA" id="ARBA00023274"/>
    </source>
</evidence>
<dbReference type="InterPro" id="IPR001706">
    <property type="entry name" value="Ribosomal_bL35"/>
</dbReference>
<dbReference type="GO" id="GO:1990904">
    <property type="term" value="C:ribonucleoprotein complex"/>
    <property type="evidence" value="ECO:0007669"/>
    <property type="project" value="UniProtKB-KW"/>
</dbReference>
<evidence type="ECO:0000256" key="2">
    <source>
        <dbReference type="ARBA" id="ARBA00022980"/>
    </source>
</evidence>
<organism evidence="6 7">
    <name type="scientific">Candidatus Berkelbacteria bacterium RIFCSPHIGHO2_12_FULL_36_9</name>
    <dbReference type="NCBI Taxonomy" id="1797469"/>
    <lineage>
        <taxon>Bacteria</taxon>
        <taxon>Candidatus Berkelbacteria</taxon>
    </lineage>
</organism>
<name>A0A1F5EDP6_9BACT</name>
<dbReference type="HAMAP" id="MF_00514">
    <property type="entry name" value="Ribosomal_bL35"/>
    <property type="match status" value="1"/>
</dbReference>
<dbReference type="Proteomes" id="UP000176451">
    <property type="component" value="Unassembled WGS sequence"/>
</dbReference>
<evidence type="ECO:0000256" key="4">
    <source>
        <dbReference type="HAMAP-Rule" id="MF_00514"/>
    </source>
</evidence>
<dbReference type="PROSITE" id="PS00936">
    <property type="entry name" value="RIBOSOMAL_L35"/>
    <property type="match status" value="1"/>
</dbReference>
<dbReference type="STRING" id="1797469.A3F08_02715"/>
<comment type="caution">
    <text evidence="6">The sequence shown here is derived from an EMBL/GenBank/DDBJ whole genome shotgun (WGS) entry which is preliminary data.</text>
</comment>
<dbReference type="Gene3D" id="4.10.410.60">
    <property type="match status" value="1"/>
</dbReference>
<dbReference type="InterPro" id="IPR021137">
    <property type="entry name" value="Ribosomal_bL35-like"/>
</dbReference>
<gene>
    <name evidence="4" type="primary">rpmI</name>
    <name evidence="6" type="ORF">A3F08_02715</name>
</gene>
<protein>
    <recommendedName>
        <fullName evidence="4">Large ribosomal subunit protein bL35</fullName>
    </recommendedName>
</protein>
<reference evidence="6 7" key="1">
    <citation type="journal article" date="2016" name="Nat. Commun.">
        <title>Thousands of microbial genomes shed light on interconnected biogeochemical processes in an aquifer system.</title>
        <authorList>
            <person name="Anantharaman K."/>
            <person name="Brown C.T."/>
            <person name="Hug L.A."/>
            <person name="Sharon I."/>
            <person name="Castelle C.J."/>
            <person name="Probst A.J."/>
            <person name="Thomas B.C."/>
            <person name="Singh A."/>
            <person name="Wilkins M.J."/>
            <person name="Karaoz U."/>
            <person name="Brodie E.L."/>
            <person name="Williams K.H."/>
            <person name="Hubbard S.S."/>
            <person name="Banfield J.F."/>
        </authorList>
    </citation>
    <scope>NUCLEOTIDE SEQUENCE [LARGE SCALE GENOMIC DNA]</scope>
</reference>
<dbReference type="GO" id="GO:0006412">
    <property type="term" value="P:translation"/>
    <property type="evidence" value="ECO:0007669"/>
    <property type="project" value="UniProtKB-UniRule"/>
</dbReference>
<keyword evidence="3 4" id="KW-0687">Ribonucleoprotein</keyword>
<evidence type="ECO:0000313" key="6">
    <source>
        <dbReference type="EMBL" id="OGD65559.1"/>
    </source>
</evidence>
<feature type="region of interest" description="Disordered" evidence="5">
    <location>
        <begin position="29"/>
        <end position="49"/>
    </location>
</feature>
<dbReference type="GO" id="GO:0005840">
    <property type="term" value="C:ribosome"/>
    <property type="evidence" value="ECO:0007669"/>
    <property type="project" value="UniProtKB-KW"/>
</dbReference>
<comment type="similarity">
    <text evidence="1 4">Belongs to the bacterial ribosomal protein bL35 family.</text>
</comment>
<dbReference type="SUPFAM" id="SSF143034">
    <property type="entry name" value="L35p-like"/>
    <property type="match status" value="1"/>
</dbReference>
<evidence type="ECO:0000256" key="1">
    <source>
        <dbReference type="ARBA" id="ARBA00006598"/>
    </source>
</evidence>
<dbReference type="AlphaFoldDB" id="A0A1F5EDP6"/>
<evidence type="ECO:0000313" key="7">
    <source>
        <dbReference type="Proteomes" id="UP000176451"/>
    </source>
</evidence>
<dbReference type="InterPro" id="IPR018265">
    <property type="entry name" value="Ribosomal_bL35_CS"/>
</dbReference>
<dbReference type="InterPro" id="IPR037229">
    <property type="entry name" value="Ribosomal_bL35_sf"/>
</dbReference>
<proteinExistence type="inferred from homology"/>
<keyword evidence="2 4" id="KW-0689">Ribosomal protein</keyword>
<dbReference type="EMBL" id="MEZV01000056">
    <property type="protein sequence ID" value="OGD65559.1"/>
    <property type="molecule type" value="Genomic_DNA"/>
</dbReference>
<evidence type="ECO:0000256" key="5">
    <source>
        <dbReference type="SAM" id="MobiDB-lite"/>
    </source>
</evidence>